<reference evidence="6 7" key="1">
    <citation type="journal article" date="2016" name="Nat. Commun.">
        <title>Thousands of microbial genomes shed light on interconnected biogeochemical processes in an aquifer system.</title>
        <authorList>
            <person name="Anantharaman K."/>
            <person name="Brown C.T."/>
            <person name="Hug L.A."/>
            <person name="Sharon I."/>
            <person name="Castelle C.J."/>
            <person name="Probst A.J."/>
            <person name="Thomas B.C."/>
            <person name="Singh A."/>
            <person name="Wilkins M.J."/>
            <person name="Karaoz U."/>
            <person name="Brodie E.L."/>
            <person name="Williams K.H."/>
            <person name="Hubbard S.S."/>
            <person name="Banfield J.F."/>
        </authorList>
    </citation>
    <scope>NUCLEOTIDE SEQUENCE [LARGE SCALE GENOMIC DNA]</scope>
</reference>
<organism evidence="6 7">
    <name type="scientific">Candidatus Lambdaproteobacteria bacterium RIFOXYD2_FULL_50_16</name>
    <dbReference type="NCBI Taxonomy" id="1817772"/>
    <lineage>
        <taxon>Bacteria</taxon>
        <taxon>Pseudomonadati</taxon>
        <taxon>Pseudomonadota</taxon>
        <taxon>Candidatus Lambdaproteobacteria</taxon>
    </lineage>
</organism>
<protein>
    <recommendedName>
        <fullName evidence="1">diguanylate cyclase</fullName>
        <ecNumber evidence="1">2.7.7.65</ecNumber>
    </recommendedName>
</protein>
<gene>
    <name evidence="6" type="ORF">A2527_13445</name>
</gene>
<proteinExistence type="predicted"/>
<dbReference type="Proteomes" id="UP000178449">
    <property type="component" value="Unassembled WGS sequence"/>
</dbReference>
<dbReference type="STRING" id="1817772.A2527_13445"/>
<dbReference type="InterPro" id="IPR050469">
    <property type="entry name" value="Diguanylate_Cyclase"/>
</dbReference>
<keyword evidence="3" id="KW-0812">Transmembrane</keyword>
<dbReference type="SMART" id="SM00267">
    <property type="entry name" value="GGDEF"/>
    <property type="match status" value="1"/>
</dbReference>
<keyword evidence="3" id="KW-1133">Transmembrane helix</keyword>
<evidence type="ECO:0000256" key="1">
    <source>
        <dbReference type="ARBA" id="ARBA00012528"/>
    </source>
</evidence>
<evidence type="ECO:0000313" key="6">
    <source>
        <dbReference type="EMBL" id="OGG93250.1"/>
    </source>
</evidence>
<dbReference type="GO" id="GO:0007165">
    <property type="term" value="P:signal transduction"/>
    <property type="evidence" value="ECO:0007669"/>
    <property type="project" value="InterPro"/>
</dbReference>
<dbReference type="SUPFAM" id="SSF55073">
    <property type="entry name" value="Nucleotide cyclase"/>
    <property type="match status" value="1"/>
</dbReference>
<dbReference type="PROSITE" id="PS50887">
    <property type="entry name" value="GGDEF"/>
    <property type="match status" value="1"/>
</dbReference>
<keyword evidence="3" id="KW-0472">Membrane</keyword>
<comment type="caution">
    <text evidence="6">The sequence shown here is derived from an EMBL/GenBank/DDBJ whole genome shotgun (WGS) entry which is preliminary data.</text>
</comment>
<name>A0A1F6G557_9PROT</name>
<dbReference type="InterPro" id="IPR029787">
    <property type="entry name" value="Nucleotide_cyclase"/>
</dbReference>
<dbReference type="EC" id="2.7.7.65" evidence="1"/>
<accession>A0A1F6G557</accession>
<dbReference type="InterPro" id="IPR000160">
    <property type="entry name" value="GGDEF_dom"/>
</dbReference>
<dbReference type="GO" id="GO:0043709">
    <property type="term" value="P:cell adhesion involved in single-species biofilm formation"/>
    <property type="evidence" value="ECO:0007669"/>
    <property type="project" value="TreeGrafter"/>
</dbReference>
<dbReference type="EMBL" id="MFNE01000052">
    <property type="protein sequence ID" value="OGG93250.1"/>
    <property type="molecule type" value="Genomic_DNA"/>
</dbReference>
<evidence type="ECO:0000256" key="2">
    <source>
        <dbReference type="ARBA" id="ARBA00034247"/>
    </source>
</evidence>
<evidence type="ECO:0000256" key="3">
    <source>
        <dbReference type="SAM" id="Phobius"/>
    </source>
</evidence>
<dbReference type="Gene3D" id="3.30.450.290">
    <property type="match status" value="1"/>
</dbReference>
<dbReference type="GO" id="GO:0052621">
    <property type="term" value="F:diguanylate cyclase activity"/>
    <property type="evidence" value="ECO:0007669"/>
    <property type="project" value="UniProtKB-EC"/>
</dbReference>
<dbReference type="CDD" id="cd01949">
    <property type="entry name" value="GGDEF"/>
    <property type="match status" value="1"/>
</dbReference>
<dbReference type="Gene3D" id="3.30.70.270">
    <property type="match status" value="1"/>
</dbReference>
<dbReference type="PANTHER" id="PTHR45138">
    <property type="entry name" value="REGULATORY COMPONENTS OF SENSORY TRANSDUCTION SYSTEM"/>
    <property type="match status" value="1"/>
</dbReference>
<feature type="domain" description="HAMP" evidence="4">
    <location>
        <begin position="194"/>
        <end position="239"/>
    </location>
</feature>
<dbReference type="Pfam" id="PF00990">
    <property type="entry name" value="GGDEF"/>
    <property type="match status" value="1"/>
</dbReference>
<sequence length="620" mass="70803">MFILVFSAFMLSFRHLTLNAAKANAYSIAETIRDGITSLMVLGVISQRDIFLQGLTDVEGLTSIKKLKIIRGQVVINQFGPPRANEVAETEMERQVFVTGETQEHLTEGFGTPIYELVIPYKASAKGRIRCLDCHTQAKEGDVLGAISISFDLSEQRSSGLLTVSLISLLTLFGIIFIFFMIYRFFTPYSAFFKELQMGFQSLERGHMDARIENLLDDEAGDVAGSFNRTMDKLQKTFSGICNNVYSLVGYEFEKSGNVITDTVYNVDQLLKIYNFKKNVEREESKYDVYLRIQEAAKKLGAVRFGIYEVDFRKREMKFILDHCVEPEFQTANLDHYENHGALEALNEFPINDCTCDLGHDLENCPVIRFRAPFDSMTTERFCKHFPEKDVEGAVHKCIPRFGTDIATIVQLVCSREESEKVDQSLPFLRSYLDQANSVLEIKQAMEFIREQSLKDELTQLYNRRYLEEVSGEFIEKYKDRRIGFLMIDIDYFKKVNDELGHDAGDLVLRGISSVIKKSVGPKDLVIRYGGEEILVLSFHTRSGETKKLAEKIRSRIEEASFPYGKDVLKKTASIGFTEYPDQTANFWFCIKYADTALYAAKTGGRNKVVRYVPELDHKE</sequence>
<dbReference type="PROSITE" id="PS50885">
    <property type="entry name" value="HAMP"/>
    <property type="match status" value="1"/>
</dbReference>
<dbReference type="NCBIfam" id="TIGR00254">
    <property type="entry name" value="GGDEF"/>
    <property type="match status" value="1"/>
</dbReference>
<evidence type="ECO:0000259" key="4">
    <source>
        <dbReference type="PROSITE" id="PS50885"/>
    </source>
</evidence>
<feature type="transmembrane region" description="Helical" evidence="3">
    <location>
        <begin position="160"/>
        <end position="186"/>
    </location>
</feature>
<dbReference type="InterPro" id="IPR043128">
    <property type="entry name" value="Rev_trsase/Diguanyl_cyclase"/>
</dbReference>
<dbReference type="AlphaFoldDB" id="A0A1F6G557"/>
<dbReference type="GO" id="GO:1902201">
    <property type="term" value="P:negative regulation of bacterial-type flagellum-dependent cell motility"/>
    <property type="evidence" value="ECO:0007669"/>
    <property type="project" value="TreeGrafter"/>
</dbReference>
<feature type="domain" description="GGDEF" evidence="5">
    <location>
        <begin position="481"/>
        <end position="614"/>
    </location>
</feature>
<dbReference type="GO" id="GO:0005886">
    <property type="term" value="C:plasma membrane"/>
    <property type="evidence" value="ECO:0007669"/>
    <property type="project" value="TreeGrafter"/>
</dbReference>
<dbReference type="PANTHER" id="PTHR45138:SF9">
    <property type="entry name" value="DIGUANYLATE CYCLASE DGCM-RELATED"/>
    <property type="match status" value="1"/>
</dbReference>
<comment type="catalytic activity">
    <reaction evidence="2">
        <text>2 GTP = 3',3'-c-di-GMP + 2 diphosphate</text>
        <dbReference type="Rhea" id="RHEA:24898"/>
        <dbReference type="ChEBI" id="CHEBI:33019"/>
        <dbReference type="ChEBI" id="CHEBI:37565"/>
        <dbReference type="ChEBI" id="CHEBI:58805"/>
        <dbReference type="EC" id="2.7.7.65"/>
    </reaction>
</comment>
<dbReference type="FunFam" id="3.30.70.270:FF:000001">
    <property type="entry name" value="Diguanylate cyclase domain protein"/>
    <property type="match status" value="1"/>
</dbReference>
<dbReference type="InterPro" id="IPR003660">
    <property type="entry name" value="HAMP_dom"/>
</dbReference>
<evidence type="ECO:0000313" key="7">
    <source>
        <dbReference type="Proteomes" id="UP000178449"/>
    </source>
</evidence>
<evidence type="ECO:0000259" key="5">
    <source>
        <dbReference type="PROSITE" id="PS50887"/>
    </source>
</evidence>
<dbReference type="CDD" id="cd06225">
    <property type="entry name" value="HAMP"/>
    <property type="match status" value="1"/>
</dbReference>